<evidence type="ECO:0000256" key="2">
    <source>
        <dbReference type="ARBA" id="ARBA00022980"/>
    </source>
</evidence>
<organism evidence="7 8">
    <name type="scientific">Candidatus Woykebacteria bacterium RBG_16_44_10</name>
    <dbReference type="NCBI Taxonomy" id="1802597"/>
    <lineage>
        <taxon>Bacteria</taxon>
        <taxon>Candidatus Woykeibacteriota</taxon>
    </lineage>
</organism>
<dbReference type="GO" id="GO:0019843">
    <property type="term" value="F:rRNA binding"/>
    <property type="evidence" value="ECO:0007669"/>
    <property type="project" value="UniProtKB-UniRule"/>
</dbReference>
<dbReference type="PANTHER" id="PTHR12934:SF11">
    <property type="entry name" value="LARGE RIBOSOMAL SUBUNIT PROTEIN UL15M"/>
    <property type="match status" value="1"/>
</dbReference>
<dbReference type="EMBL" id="MHCT01000017">
    <property type="protein sequence ID" value="OGY25996.1"/>
    <property type="molecule type" value="Genomic_DNA"/>
</dbReference>
<comment type="function">
    <text evidence="4">Binds to the 23S rRNA.</text>
</comment>
<comment type="similarity">
    <text evidence="1 4">Belongs to the universal ribosomal protein uL15 family.</text>
</comment>
<dbReference type="InterPro" id="IPR005749">
    <property type="entry name" value="Ribosomal_uL15_bac-type"/>
</dbReference>
<name>A0A1G1WE70_9BACT</name>
<evidence type="ECO:0000313" key="7">
    <source>
        <dbReference type="EMBL" id="OGY25996.1"/>
    </source>
</evidence>
<keyword evidence="4" id="KW-0694">RNA-binding</keyword>
<dbReference type="NCBIfam" id="TIGR01071">
    <property type="entry name" value="rplO_bact"/>
    <property type="match status" value="1"/>
</dbReference>
<dbReference type="GO" id="GO:0006412">
    <property type="term" value="P:translation"/>
    <property type="evidence" value="ECO:0007669"/>
    <property type="project" value="UniProtKB-UniRule"/>
</dbReference>
<evidence type="ECO:0000259" key="6">
    <source>
        <dbReference type="Pfam" id="PF00828"/>
    </source>
</evidence>
<gene>
    <name evidence="4" type="primary">rplO</name>
    <name evidence="7" type="ORF">A2Z24_02680</name>
</gene>
<dbReference type="AlphaFoldDB" id="A0A1G1WE70"/>
<dbReference type="SUPFAM" id="SSF52080">
    <property type="entry name" value="Ribosomal proteins L15p and L18e"/>
    <property type="match status" value="1"/>
</dbReference>
<dbReference type="InterPro" id="IPR030878">
    <property type="entry name" value="Ribosomal_uL15"/>
</dbReference>
<feature type="domain" description="Large ribosomal subunit protein uL15/eL18" evidence="6">
    <location>
        <begin position="81"/>
        <end position="142"/>
    </location>
</feature>
<evidence type="ECO:0000313" key="8">
    <source>
        <dbReference type="Proteomes" id="UP000177588"/>
    </source>
</evidence>
<dbReference type="Pfam" id="PF00828">
    <property type="entry name" value="Ribosomal_L27A"/>
    <property type="match status" value="1"/>
</dbReference>
<keyword evidence="4" id="KW-0699">rRNA-binding</keyword>
<evidence type="ECO:0000256" key="1">
    <source>
        <dbReference type="ARBA" id="ARBA00007320"/>
    </source>
</evidence>
<dbReference type="PANTHER" id="PTHR12934">
    <property type="entry name" value="50S RIBOSOMAL PROTEIN L15"/>
    <property type="match status" value="1"/>
</dbReference>
<dbReference type="InterPro" id="IPR036227">
    <property type="entry name" value="Ribosomal_uL15/eL18_sf"/>
</dbReference>
<dbReference type="GO" id="GO:0022625">
    <property type="term" value="C:cytosolic large ribosomal subunit"/>
    <property type="evidence" value="ECO:0007669"/>
    <property type="project" value="TreeGrafter"/>
</dbReference>
<dbReference type="InterPro" id="IPR021131">
    <property type="entry name" value="Ribosomal_uL15/eL18"/>
</dbReference>
<evidence type="ECO:0000256" key="3">
    <source>
        <dbReference type="ARBA" id="ARBA00023274"/>
    </source>
</evidence>
<reference evidence="7 8" key="1">
    <citation type="journal article" date="2016" name="Nat. Commun.">
        <title>Thousands of microbial genomes shed light on interconnected biogeochemical processes in an aquifer system.</title>
        <authorList>
            <person name="Anantharaman K."/>
            <person name="Brown C.T."/>
            <person name="Hug L.A."/>
            <person name="Sharon I."/>
            <person name="Castelle C.J."/>
            <person name="Probst A.J."/>
            <person name="Thomas B.C."/>
            <person name="Singh A."/>
            <person name="Wilkins M.J."/>
            <person name="Karaoz U."/>
            <person name="Brodie E.L."/>
            <person name="Williams K.H."/>
            <person name="Hubbard S.S."/>
            <person name="Banfield J.F."/>
        </authorList>
    </citation>
    <scope>NUCLEOTIDE SEQUENCE [LARGE SCALE GENOMIC DNA]</scope>
</reference>
<comment type="subunit">
    <text evidence="4">Part of the 50S ribosomal subunit.</text>
</comment>
<accession>A0A1G1WE70</accession>
<dbReference type="Gene3D" id="3.100.10.10">
    <property type="match status" value="1"/>
</dbReference>
<comment type="caution">
    <text evidence="7">The sequence shown here is derived from an EMBL/GenBank/DDBJ whole genome shotgun (WGS) entry which is preliminary data.</text>
</comment>
<dbReference type="Proteomes" id="UP000177588">
    <property type="component" value="Unassembled WGS sequence"/>
</dbReference>
<dbReference type="GO" id="GO:0003735">
    <property type="term" value="F:structural constituent of ribosome"/>
    <property type="evidence" value="ECO:0007669"/>
    <property type="project" value="InterPro"/>
</dbReference>
<dbReference type="STRING" id="1802597.A2Z24_02680"/>
<keyword evidence="3 4" id="KW-0687">Ribonucleoprotein</keyword>
<evidence type="ECO:0000256" key="4">
    <source>
        <dbReference type="HAMAP-Rule" id="MF_01341"/>
    </source>
</evidence>
<proteinExistence type="inferred from homology"/>
<evidence type="ECO:0000256" key="5">
    <source>
        <dbReference type="SAM" id="MobiDB-lite"/>
    </source>
</evidence>
<keyword evidence="2 4" id="KW-0689">Ribosomal protein</keyword>
<feature type="region of interest" description="Disordered" evidence="5">
    <location>
        <begin position="1"/>
        <end position="41"/>
    </location>
</feature>
<protein>
    <recommendedName>
        <fullName evidence="4">Large ribosomal subunit protein uL15</fullName>
    </recommendedName>
</protein>
<dbReference type="HAMAP" id="MF_01341">
    <property type="entry name" value="Ribosomal_uL15"/>
    <property type="match status" value="1"/>
</dbReference>
<sequence length="147" mass="16081">MQLENLSKLKTRSKKRVGRGEGSGKGKTAGKGAKGQKKRESIKNLFEGGQLPLYRRLPQRRGVRNQPLVESMTITTGELNKLREGSTVNENNLRQSSLVPKSARNIKIKVVATGKLEKVLKIALPTTERAKKLILAAGGEIVNENPA</sequence>